<gene>
    <name evidence="2" type="ORF">QBC32DRAFT_329111</name>
</gene>
<reference evidence="2" key="2">
    <citation type="submission" date="2023-06" db="EMBL/GenBank/DDBJ databases">
        <authorList>
            <consortium name="Lawrence Berkeley National Laboratory"/>
            <person name="Mondo S.J."/>
            <person name="Hensen N."/>
            <person name="Bonometti L."/>
            <person name="Westerberg I."/>
            <person name="Brannstrom I.O."/>
            <person name="Guillou S."/>
            <person name="Cros-Aarteil S."/>
            <person name="Calhoun S."/>
            <person name="Haridas S."/>
            <person name="Kuo A."/>
            <person name="Pangilinan J."/>
            <person name="Riley R."/>
            <person name="Labutti K."/>
            <person name="Andreopoulos B."/>
            <person name="Lipzen A."/>
            <person name="Chen C."/>
            <person name="Yanf M."/>
            <person name="Daum C."/>
            <person name="Ng V."/>
            <person name="Clum A."/>
            <person name="Steindorff A."/>
            <person name="Ohm R."/>
            <person name="Martin F."/>
            <person name="Silar P."/>
            <person name="Natvig D."/>
            <person name="Lalanne C."/>
            <person name="Gautier V."/>
            <person name="Ament-Velasquez S.L."/>
            <person name="Kruys A."/>
            <person name="Hutchinson M.I."/>
            <person name="Powell A.J."/>
            <person name="Barry K."/>
            <person name="Miller A.N."/>
            <person name="Grigoriev I.V."/>
            <person name="Debuchy R."/>
            <person name="Gladieux P."/>
            <person name="Thoren M.H."/>
            <person name="Johannesson H."/>
        </authorList>
    </citation>
    <scope>NUCLEOTIDE SEQUENCE</scope>
    <source>
        <strain evidence="2">CBS 626.80</strain>
    </source>
</reference>
<dbReference type="PANTHER" id="PTHR33112">
    <property type="entry name" value="DOMAIN PROTEIN, PUTATIVE-RELATED"/>
    <property type="match status" value="1"/>
</dbReference>
<sequence>MGNGSPRQSKLTPESRDMEPNRLCARCSRALTTSKKLWQPRPPGDPLWVGEKFFYSKNTKQMLADSVIAAGCHLCTQVSLDANFSHAEDDQRVMVEYEEPQGDSTTILLATFKLERTDSSGRPKSLLPQKLPDGSMFVLPSSTDSPEGFGLVRHWLDNCLKNHPGCKGSNFQRLPTKLVEIDSLCIMQDSPEDWNREAQTIAAVYGNSLLTIFTSGMGMEGGQGANADTCFLIRNPLELYASIVTSPLSDGGASYYAIRNKYEPNVDEMLWGA</sequence>
<accession>A0AAN6NKB5</accession>
<reference evidence="2" key="1">
    <citation type="journal article" date="2023" name="Mol. Phylogenet. Evol.">
        <title>Genome-scale phylogeny and comparative genomics of the fungal order Sordariales.</title>
        <authorList>
            <person name="Hensen N."/>
            <person name="Bonometti L."/>
            <person name="Westerberg I."/>
            <person name="Brannstrom I.O."/>
            <person name="Guillou S."/>
            <person name="Cros-Aarteil S."/>
            <person name="Calhoun S."/>
            <person name="Haridas S."/>
            <person name="Kuo A."/>
            <person name="Mondo S."/>
            <person name="Pangilinan J."/>
            <person name="Riley R."/>
            <person name="LaButti K."/>
            <person name="Andreopoulos B."/>
            <person name="Lipzen A."/>
            <person name="Chen C."/>
            <person name="Yan M."/>
            <person name="Daum C."/>
            <person name="Ng V."/>
            <person name="Clum A."/>
            <person name="Steindorff A."/>
            <person name="Ohm R.A."/>
            <person name="Martin F."/>
            <person name="Silar P."/>
            <person name="Natvig D.O."/>
            <person name="Lalanne C."/>
            <person name="Gautier V."/>
            <person name="Ament-Velasquez S.L."/>
            <person name="Kruys A."/>
            <person name="Hutchinson M.I."/>
            <person name="Powell A.J."/>
            <person name="Barry K."/>
            <person name="Miller A.N."/>
            <person name="Grigoriev I.V."/>
            <person name="Debuchy R."/>
            <person name="Gladieux P."/>
            <person name="Hiltunen Thoren M."/>
            <person name="Johannesson H."/>
        </authorList>
    </citation>
    <scope>NUCLEOTIDE SEQUENCE</scope>
    <source>
        <strain evidence="2">CBS 626.80</strain>
    </source>
</reference>
<keyword evidence="3" id="KW-1185">Reference proteome</keyword>
<comment type="caution">
    <text evidence="2">The sequence shown here is derived from an EMBL/GenBank/DDBJ whole genome shotgun (WGS) entry which is preliminary data.</text>
</comment>
<proteinExistence type="predicted"/>
<dbReference type="EMBL" id="MU859589">
    <property type="protein sequence ID" value="KAK3946664.1"/>
    <property type="molecule type" value="Genomic_DNA"/>
</dbReference>
<evidence type="ECO:0000259" key="1">
    <source>
        <dbReference type="Pfam" id="PF06985"/>
    </source>
</evidence>
<evidence type="ECO:0000313" key="3">
    <source>
        <dbReference type="Proteomes" id="UP001303222"/>
    </source>
</evidence>
<feature type="domain" description="Heterokaryon incompatibility" evidence="1">
    <location>
        <begin position="176"/>
        <end position="219"/>
    </location>
</feature>
<evidence type="ECO:0000313" key="2">
    <source>
        <dbReference type="EMBL" id="KAK3946664.1"/>
    </source>
</evidence>
<protein>
    <recommendedName>
        <fullName evidence="1">Heterokaryon incompatibility domain-containing protein</fullName>
    </recommendedName>
</protein>
<dbReference type="AlphaFoldDB" id="A0AAN6NKB5"/>
<dbReference type="PANTHER" id="PTHR33112:SF8">
    <property type="entry name" value="HETEROKARYON INCOMPATIBILITY DOMAIN-CONTAINING PROTEIN"/>
    <property type="match status" value="1"/>
</dbReference>
<dbReference type="InterPro" id="IPR010730">
    <property type="entry name" value="HET"/>
</dbReference>
<dbReference type="Pfam" id="PF06985">
    <property type="entry name" value="HET"/>
    <property type="match status" value="1"/>
</dbReference>
<dbReference type="Proteomes" id="UP001303222">
    <property type="component" value="Unassembled WGS sequence"/>
</dbReference>
<organism evidence="2 3">
    <name type="scientific">Pseudoneurospora amorphoporcata</name>
    <dbReference type="NCBI Taxonomy" id="241081"/>
    <lineage>
        <taxon>Eukaryota</taxon>
        <taxon>Fungi</taxon>
        <taxon>Dikarya</taxon>
        <taxon>Ascomycota</taxon>
        <taxon>Pezizomycotina</taxon>
        <taxon>Sordariomycetes</taxon>
        <taxon>Sordariomycetidae</taxon>
        <taxon>Sordariales</taxon>
        <taxon>Sordariaceae</taxon>
        <taxon>Pseudoneurospora</taxon>
    </lineage>
</organism>
<name>A0AAN6NKB5_9PEZI</name>